<reference evidence="4" key="1">
    <citation type="submission" date="2020-09" db="EMBL/GenBank/DDBJ databases">
        <title>Iningainema tapete sp. nov. (Scytonemataceae, Cyanobacteria) from greenhouses in central Florida (USA) produces two types of nodularin with biosynthetic potential for microcystin-LR and anabaenopeptins.</title>
        <authorList>
            <person name="Berthold D.E."/>
            <person name="Lefler F.W."/>
            <person name="Huang I.-S."/>
            <person name="Abdulla H."/>
            <person name="Zimba P.V."/>
            <person name="Laughinghouse H.D. IV."/>
        </authorList>
    </citation>
    <scope>NUCLEOTIDE SEQUENCE</scope>
    <source>
        <strain evidence="4">BLCCT55</strain>
    </source>
</reference>
<dbReference type="InterPro" id="IPR051191">
    <property type="entry name" value="DCAF12"/>
</dbReference>
<organism evidence="4 5">
    <name type="scientific">Iningainema tapete BLCC-T55</name>
    <dbReference type="NCBI Taxonomy" id="2748662"/>
    <lineage>
        <taxon>Bacteria</taxon>
        <taxon>Bacillati</taxon>
        <taxon>Cyanobacteriota</taxon>
        <taxon>Cyanophyceae</taxon>
        <taxon>Nostocales</taxon>
        <taxon>Scytonemataceae</taxon>
        <taxon>Iningainema tapete</taxon>
    </lineage>
</organism>
<comment type="caution">
    <text evidence="4">The sequence shown here is derived from an EMBL/GenBank/DDBJ whole genome shotgun (WGS) entry which is preliminary data.</text>
</comment>
<name>A0A8J6Y2C0_9CYAN</name>
<keyword evidence="5" id="KW-1185">Reference proteome</keyword>
<dbReference type="Gene3D" id="3.40.50.300">
    <property type="entry name" value="P-loop containing nucleotide triphosphate hydrolases"/>
    <property type="match status" value="1"/>
</dbReference>
<dbReference type="EMBL" id="JACXAE010000124">
    <property type="protein sequence ID" value="MBD2778198.1"/>
    <property type="molecule type" value="Genomic_DNA"/>
</dbReference>
<dbReference type="Proteomes" id="UP000629098">
    <property type="component" value="Unassembled WGS sequence"/>
</dbReference>
<evidence type="ECO:0000256" key="1">
    <source>
        <dbReference type="ARBA" id="ARBA00022737"/>
    </source>
</evidence>
<evidence type="ECO:0000313" key="5">
    <source>
        <dbReference type="Proteomes" id="UP000629098"/>
    </source>
</evidence>
<dbReference type="Pfam" id="PF24883">
    <property type="entry name" value="NPHP3_N"/>
    <property type="match status" value="1"/>
</dbReference>
<keyword evidence="1" id="KW-0677">Repeat</keyword>
<dbReference type="Pfam" id="PF22736">
    <property type="entry name" value="NNH5"/>
    <property type="match status" value="1"/>
</dbReference>
<protein>
    <submittedName>
        <fullName evidence="4">NACHT domain-containing protein</fullName>
    </submittedName>
</protein>
<dbReference type="InterPro" id="IPR056884">
    <property type="entry name" value="NPHP3-like_N"/>
</dbReference>
<dbReference type="PANTHER" id="PTHR19860:SF40">
    <property type="entry name" value="WD40 REPEAT-CONTAINING PROTEIN"/>
    <property type="match status" value="1"/>
</dbReference>
<sequence length="528" mass="62371">MSFKELIGQLPKVANVLNQLRTQAQQDPNLIRELQKWGLDPTQPPKNPDAIYAWTIVKYYDESQSQPKQAIVNLFGEDEIKKTFVENFNANDLPNFLKRAKNFIDRKGLGTEFREEQINLRAEIQNFCHVYTKVSEWTKSPLEVLKDTELRNFPKSSPYPEEFKALIQRKIELFCGREFVFQQIQQFIYHNSNGYFTIIGDAGMGKSTIAAKYVLSHECPCYFNIRAEGRNTPELFLKSIRQQLVNRYWLPNAKDDNLPTLLQKISDRLLDDERLVIVVDALDEVEQQERDKNILSLPTSLPNKVYFLLTRRPYTQENKRLYTQGVAESELDLRIQEYAASSREDVKKYIWLFLENTKYQYLKKWIEQRKIAPLTFVEQVAEKSENNFMYLYHLLPGIDRGEYNDLALDKFPKGLEEYYQTHWVRMGMDTDPQESMVFFLFILVEISTAIPSEMIAEIAEEDEYDVQTVLDQWVEYLKEQTIDGKTCYSIYHTSFLDFLKSKRELKKTRKLFEKVNQRISQYFIKKMG</sequence>
<dbReference type="AlphaFoldDB" id="A0A8J6Y2C0"/>
<accession>A0A8J6Y2C0</accession>
<dbReference type="RefSeq" id="WP_190837591.1">
    <property type="nucleotide sequence ID" value="NZ_CAWPPI010000124.1"/>
</dbReference>
<dbReference type="PANTHER" id="PTHR19860">
    <property type="entry name" value="DDB1- AND CUL4-ASSOCIATED FACTOR 12-RELATED"/>
    <property type="match status" value="1"/>
</dbReference>
<dbReference type="SUPFAM" id="SSF52540">
    <property type="entry name" value="P-loop containing nucleoside triphosphate hydrolases"/>
    <property type="match status" value="1"/>
</dbReference>
<dbReference type="InterPro" id="IPR027417">
    <property type="entry name" value="P-loop_NTPase"/>
</dbReference>
<dbReference type="InterPro" id="IPR054610">
    <property type="entry name" value="NNH"/>
</dbReference>
<proteinExistence type="predicted"/>
<gene>
    <name evidence="4" type="ORF">ICL16_40710</name>
</gene>
<feature type="domain" description="Nephrocystin 3-like N-terminal" evidence="3">
    <location>
        <begin position="183"/>
        <end position="310"/>
    </location>
</feature>
<dbReference type="GO" id="GO:0080008">
    <property type="term" value="C:Cul4-RING E3 ubiquitin ligase complex"/>
    <property type="evidence" value="ECO:0007669"/>
    <property type="project" value="TreeGrafter"/>
</dbReference>
<evidence type="ECO:0000313" key="4">
    <source>
        <dbReference type="EMBL" id="MBD2778198.1"/>
    </source>
</evidence>
<feature type="domain" description="NACHT N-terminal helical" evidence="2">
    <location>
        <begin position="3"/>
        <end position="141"/>
    </location>
</feature>
<evidence type="ECO:0000259" key="3">
    <source>
        <dbReference type="Pfam" id="PF24883"/>
    </source>
</evidence>
<evidence type="ECO:0000259" key="2">
    <source>
        <dbReference type="Pfam" id="PF22736"/>
    </source>
</evidence>